<reference evidence="3 4" key="1">
    <citation type="submission" date="2018-11" db="EMBL/GenBank/DDBJ databases">
        <title>Genome assembly of Steccherinum ochraceum LE-BIN_3174, the white-rot fungus of the Steccherinaceae family (The Residual Polyporoid clade, Polyporales, Basidiomycota).</title>
        <authorList>
            <person name="Fedorova T.V."/>
            <person name="Glazunova O.A."/>
            <person name="Landesman E.O."/>
            <person name="Moiseenko K.V."/>
            <person name="Psurtseva N.V."/>
            <person name="Savinova O.S."/>
            <person name="Shakhova N.V."/>
            <person name="Tyazhelova T.V."/>
            <person name="Vasina D.V."/>
        </authorList>
    </citation>
    <scope>NUCLEOTIDE SEQUENCE [LARGE SCALE GENOMIC DNA]</scope>
    <source>
        <strain evidence="3 4">LE-BIN_3174</strain>
    </source>
</reference>
<dbReference type="Proteomes" id="UP000292702">
    <property type="component" value="Unassembled WGS sequence"/>
</dbReference>
<feature type="region of interest" description="Disordered" evidence="2">
    <location>
        <begin position="21"/>
        <end position="59"/>
    </location>
</feature>
<keyword evidence="4" id="KW-1185">Reference proteome</keyword>
<gene>
    <name evidence="3" type="ORF">EIP91_006472</name>
</gene>
<sequence>MPPSSSSSEVFVLEPYSADASFSTSSSHIEVSDPAPGPRPSPSPSFAPNTPTDNSNSFPDTIIDWEHIWEAADQSCLDPSPSLDTARPIVVCADDSGVSLPSPYNNLLQAAGVGLGFSSATQDDVLQDFGQRVRNLWNTMNKRDGTSQTITTIREDLHAVSKHIEEWMITYATGSASLQPSHQDIEKYKNIARALEQENLDLCSRMSSLERDLRDAKAVSEAWKAEARNVQNMQEMAVSAFERCNVLETENAQLKQAMHAFAEGSTNSTVKELRHIIGELTRELAQYKKRERALQVKENQLRAKENASIIEDMRKQTEDLKRRRSQRSVLSTLQVKNVF</sequence>
<evidence type="ECO:0000256" key="2">
    <source>
        <dbReference type="SAM" id="MobiDB-lite"/>
    </source>
</evidence>
<dbReference type="AlphaFoldDB" id="A0A4R0RTG4"/>
<organism evidence="3 4">
    <name type="scientific">Steccherinum ochraceum</name>
    <dbReference type="NCBI Taxonomy" id="92696"/>
    <lineage>
        <taxon>Eukaryota</taxon>
        <taxon>Fungi</taxon>
        <taxon>Dikarya</taxon>
        <taxon>Basidiomycota</taxon>
        <taxon>Agaricomycotina</taxon>
        <taxon>Agaricomycetes</taxon>
        <taxon>Polyporales</taxon>
        <taxon>Steccherinaceae</taxon>
        <taxon>Steccherinum</taxon>
    </lineage>
</organism>
<comment type="caution">
    <text evidence="3">The sequence shown here is derived from an EMBL/GenBank/DDBJ whole genome shotgun (WGS) entry which is preliminary data.</text>
</comment>
<dbReference type="OrthoDB" id="2798460at2759"/>
<feature type="coiled-coil region" evidence="1">
    <location>
        <begin position="185"/>
        <end position="226"/>
    </location>
</feature>
<name>A0A4R0RTG4_9APHY</name>
<feature type="coiled-coil region" evidence="1">
    <location>
        <begin position="270"/>
        <end position="307"/>
    </location>
</feature>
<feature type="compositionally biased region" description="Pro residues" evidence="2">
    <location>
        <begin position="35"/>
        <end position="45"/>
    </location>
</feature>
<dbReference type="EMBL" id="RWJN01000035">
    <property type="protein sequence ID" value="TCD69705.1"/>
    <property type="molecule type" value="Genomic_DNA"/>
</dbReference>
<evidence type="ECO:0000256" key="1">
    <source>
        <dbReference type="SAM" id="Coils"/>
    </source>
</evidence>
<evidence type="ECO:0000313" key="3">
    <source>
        <dbReference type="EMBL" id="TCD69705.1"/>
    </source>
</evidence>
<protein>
    <submittedName>
        <fullName evidence="3">Uncharacterized protein</fullName>
    </submittedName>
</protein>
<keyword evidence="1" id="KW-0175">Coiled coil</keyword>
<accession>A0A4R0RTG4</accession>
<evidence type="ECO:0000313" key="4">
    <source>
        <dbReference type="Proteomes" id="UP000292702"/>
    </source>
</evidence>
<feature type="compositionally biased region" description="Polar residues" evidence="2">
    <location>
        <begin position="49"/>
        <end position="59"/>
    </location>
</feature>
<proteinExistence type="predicted"/>